<dbReference type="InterPro" id="IPR011765">
    <property type="entry name" value="Pept_M16_N"/>
</dbReference>
<evidence type="ECO:0000313" key="4">
    <source>
        <dbReference type="EMBL" id="EEK17007.1"/>
    </source>
</evidence>
<name>C2MB74_9PORP</name>
<dbReference type="OrthoDB" id="9811314at2"/>
<comment type="caution">
    <text evidence="4">The sequence shown here is derived from an EMBL/GenBank/DDBJ whole genome shotgun (WGS) entry which is preliminary data.</text>
</comment>
<dbReference type="GO" id="GO:0046872">
    <property type="term" value="F:metal ion binding"/>
    <property type="evidence" value="ECO:0007669"/>
    <property type="project" value="InterPro"/>
</dbReference>
<evidence type="ECO:0000313" key="5">
    <source>
        <dbReference type="Proteomes" id="UP000003303"/>
    </source>
</evidence>
<organism evidence="4 5">
    <name type="scientific">Porphyromonas uenonis 60-3</name>
    <dbReference type="NCBI Taxonomy" id="596327"/>
    <lineage>
        <taxon>Bacteria</taxon>
        <taxon>Pseudomonadati</taxon>
        <taxon>Bacteroidota</taxon>
        <taxon>Bacteroidia</taxon>
        <taxon>Bacteroidales</taxon>
        <taxon>Porphyromonadaceae</taxon>
        <taxon>Porphyromonas</taxon>
    </lineage>
</organism>
<gene>
    <name evidence="4" type="ORF">PORUE0001_0121</name>
</gene>
<accession>C2MB74</accession>
<dbReference type="Pfam" id="PF00675">
    <property type="entry name" value="Peptidase_M16"/>
    <property type="match status" value="1"/>
</dbReference>
<dbReference type="PANTHER" id="PTHR11851">
    <property type="entry name" value="METALLOPROTEASE"/>
    <property type="match status" value="1"/>
</dbReference>
<sequence>MTSPQLQYYTTTQGLRIVYYPIPSQVTYIGYMVQTGSAQDPQPYHGLAHCTEHMLFKGTHRRHALHLVNRVEAVGADLNAFTTKEDTTLHISIPSRYALRAVHLLTDIVLNSYIPAEELSKEQEVIIEEIASYLDAPSERIYDEFEELLFGGTPLAHNILGSEQSVRRISSSVVRRFMDQYYRPDNMVLGIWGEVDFAKAVEMIEHLYSEPRVTAGDPFKVPKVKPATTPERLIAKTHHYRTNQCHCIIGTHAPSLHDRERYAMTLFNNFVGGPAISSQLNLHLREELGLVYSVEASYTPYLSDGVWNVYLGTGSDTLQQAVEAVHSILDRYVTSPMSAEQLAISKQQIVGQLLLANDQHDSELITMLKSYLYFGRVSSVAEVAERIQSITPEEVTETVGRYLTRAQRHTLIYR</sequence>
<dbReference type="InterPro" id="IPR007863">
    <property type="entry name" value="Peptidase_M16_C"/>
</dbReference>
<dbReference type="Proteomes" id="UP000003303">
    <property type="component" value="Unassembled WGS sequence"/>
</dbReference>
<reference evidence="4 5" key="1">
    <citation type="submission" date="2009-04" db="EMBL/GenBank/DDBJ databases">
        <authorList>
            <person name="Sebastian Y."/>
            <person name="Madupu R."/>
            <person name="Durkin A.S."/>
            <person name="Torralba M."/>
            <person name="Methe B."/>
            <person name="Sutton G.G."/>
            <person name="Strausberg R.L."/>
            <person name="Nelson K.E."/>
        </authorList>
    </citation>
    <scope>NUCLEOTIDE SEQUENCE [LARGE SCALE GENOMIC DNA]</scope>
    <source>
        <strain evidence="4 5">60-3</strain>
    </source>
</reference>
<dbReference type="PANTHER" id="PTHR11851:SF49">
    <property type="entry name" value="MITOCHONDRIAL-PROCESSING PEPTIDASE SUBUNIT ALPHA"/>
    <property type="match status" value="1"/>
</dbReference>
<dbReference type="EC" id="3.4.24.-" evidence="4"/>
<dbReference type="AlphaFoldDB" id="C2MB74"/>
<dbReference type="EMBL" id="ACLR01000120">
    <property type="protein sequence ID" value="EEK17007.1"/>
    <property type="molecule type" value="Genomic_DNA"/>
</dbReference>
<dbReference type="Gene3D" id="3.30.830.10">
    <property type="entry name" value="Metalloenzyme, LuxS/M16 peptidase-like"/>
    <property type="match status" value="2"/>
</dbReference>
<keyword evidence="5" id="KW-1185">Reference proteome</keyword>
<evidence type="ECO:0000256" key="1">
    <source>
        <dbReference type="ARBA" id="ARBA00007261"/>
    </source>
</evidence>
<feature type="domain" description="Peptidase M16 N-terminal" evidence="2">
    <location>
        <begin position="23"/>
        <end position="161"/>
    </location>
</feature>
<evidence type="ECO:0000259" key="3">
    <source>
        <dbReference type="Pfam" id="PF05193"/>
    </source>
</evidence>
<evidence type="ECO:0000259" key="2">
    <source>
        <dbReference type="Pfam" id="PF00675"/>
    </source>
</evidence>
<dbReference type="eggNOG" id="COG0612">
    <property type="taxonomic scope" value="Bacteria"/>
</dbReference>
<keyword evidence="4" id="KW-0378">Hydrolase</keyword>
<dbReference type="STRING" id="596327.PORUE0001_0121"/>
<dbReference type="InterPro" id="IPR011249">
    <property type="entry name" value="Metalloenz_LuxS/M16"/>
</dbReference>
<proteinExistence type="inferred from homology"/>
<dbReference type="GO" id="GO:0016787">
    <property type="term" value="F:hydrolase activity"/>
    <property type="evidence" value="ECO:0007669"/>
    <property type="project" value="UniProtKB-KW"/>
</dbReference>
<dbReference type="SUPFAM" id="SSF63411">
    <property type="entry name" value="LuxS/MPP-like metallohydrolase"/>
    <property type="match status" value="2"/>
</dbReference>
<dbReference type="InterPro" id="IPR050361">
    <property type="entry name" value="MPP/UQCRC_Complex"/>
</dbReference>
<feature type="domain" description="Peptidase M16 C-terminal" evidence="3">
    <location>
        <begin position="169"/>
        <end position="348"/>
    </location>
</feature>
<protein>
    <submittedName>
        <fullName evidence="4">Peptidase M16 inactive domain protein</fullName>
        <ecNumber evidence="4">3.4.24.-</ecNumber>
    </submittedName>
</protein>
<comment type="similarity">
    <text evidence="1">Belongs to the peptidase M16 family.</text>
</comment>
<dbReference type="Pfam" id="PF05193">
    <property type="entry name" value="Peptidase_M16_C"/>
    <property type="match status" value="1"/>
</dbReference>